<reference evidence="1" key="1">
    <citation type="journal article" date="2018" name="Nat. Commun.">
        <title>Diversity and evolution of the emerging Pandoraviridae family.</title>
        <authorList>
            <person name="Legendre M."/>
            <person name="Fabre E."/>
            <person name="Poirot O."/>
            <person name="Jeudy S."/>
            <person name="Lartigue A."/>
            <person name="Alempic J.M."/>
            <person name="Beucher L."/>
            <person name="Philippe N."/>
            <person name="Bertaux L."/>
            <person name="Christo-Foroux E."/>
            <person name="Labadie K."/>
            <person name="Coute Y."/>
            <person name="Abergel C."/>
            <person name="Claverie J.M."/>
        </authorList>
    </citation>
    <scope>NUCLEOTIDE SEQUENCE [LARGE SCALE GENOMIC DNA]</scope>
    <source>
        <strain evidence="1">Quercus</strain>
    </source>
</reference>
<accession>A0A2U7UB18</accession>
<dbReference type="EMBL" id="MG011689">
    <property type="protein sequence ID" value="AVK75575.1"/>
    <property type="molecule type" value="Genomic_DNA"/>
</dbReference>
<dbReference type="SUPFAM" id="SSF81383">
    <property type="entry name" value="F-box domain"/>
    <property type="match status" value="1"/>
</dbReference>
<dbReference type="GeneID" id="36844716"/>
<dbReference type="KEGG" id="vg:36844716"/>
<organism evidence="1">
    <name type="scientific">Pandoravirus quercus</name>
    <dbReference type="NCBI Taxonomy" id="2107709"/>
    <lineage>
        <taxon>Viruses</taxon>
        <taxon>Pandoravirus</taxon>
    </lineage>
</organism>
<dbReference type="Proteomes" id="UP000248852">
    <property type="component" value="Segment"/>
</dbReference>
<name>A0A2U7UB18_9VIRU</name>
<gene>
    <name evidence="1" type="ORF">pqer_cds_1153</name>
</gene>
<dbReference type="InterPro" id="IPR036047">
    <property type="entry name" value="F-box-like_dom_sf"/>
</dbReference>
<dbReference type="RefSeq" id="YP_009483844.1">
    <property type="nucleotide sequence ID" value="NC_037667.1"/>
</dbReference>
<protein>
    <submittedName>
        <fullName evidence="1">F-box domain containing protein</fullName>
    </submittedName>
</protein>
<proteinExistence type="predicted"/>
<evidence type="ECO:0000313" key="1">
    <source>
        <dbReference type="EMBL" id="AVK75575.1"/>
    </source>
</evidence>
<sequence length="613" mass="66642">MAEAPSSHHACEPAIDILPDEILHHIIARHVDDPKDLGSCLLAWRRFHVLTSTDIVAHRCRFSTLLSLCTVGDLAGLRYAMAHPQVFGPVAGSRWDACLYVAAIGDHIDVLDHLKACITNIAAALPPPPDLNPEPTADLHVNELRAIRSFMQNCTINAPTWPPSPAAWLALAVAAAHRGRERALAWLCDEGNRPAHTLTLQAVLCAQETVKRSIKQVDGMLLWIRMRLDLGVFLANKWAARAMDDDAMRAVAERVSAASGFDITTLFQRSAERIHADEEGPRAALEAVRTQLAPPQETDPAQDELAHEAIADPSGASDDATDAAWQIVRRGGLTALRERHGDEAVAAALNRVPDYYLRVINTLGVIVALCTDGPLDDMLAADLPWPSLYDDVMWLHMHAATAAMHNSAIDSVIVPMLRVIMAYAGRRDLMAQLGDETEDTDGSAYQTKVSATSVGRMYPYAVIAALGRGDLDTAQWACARMGTGDARAAWSAWREGNADAARFLYAHGCDRAPKSDRSHDVCVGSPLYVSLCARDVEATGALLDPTAADDSYRDAVDQAIHVAVAQAAGEALADGNLRVIMWLHRRYRDIVNWVLAEARSTRTPMLIPVRAEA</sequence>